<protein>
    <recommendedName>
        <fullName evidence="5">Cadmium resistance transporter</fullName>
    </recommendedName>
</protein>
<feature type="transmembrane region" description="Helical" evidence="2">
    <location>
        <begin position="113"/>
        <end position="134"/>
    </location>
</feature>
<dbReference type="EMBL" id="CAJHCQ010000010">
    <property type="protein sequence ID" value="CAD6543239.1"/>
    <property type="molecule type" value="Genomic_DNA"/>
</dbReference>
<comment type="caution">
    <text evidence="3">The sequence shown here is derived from an EMBL/GenBank/DDBJ whole genome shotgun (WGS) entry which is preliminary data.</text>
</comment>
<feature type="transmembrane region" description="Helical" evidence="2">
    <location>
        <begin position="140"/>
        <end position="164"/>
    </location>
</feature>
<dbReference type="Pfam" id="PF03596">
    <property type="entry name" value="Cad"/>
    <property type="match status" value="1"/>
</dbReference>
<proteinExistence type="predicted"/>
<keyword evidence="2" id="KW-0812">Transmembrane</keyword>
<keyword evidence="2" id="KW-0472">Membrane</keyword>
<feature type="transmembrane region" description="Helical" evidence="2">
    <location>
        <begin position="39"/>
        <end position="62"/>
    </location>
</feature>
<sequence>MFGMVTPIVLAFLASSIDDFALLACLYAGQQASTREITAAKMLCATLALCMAMLFAAVCLALPLSISRLMGLLPLALGAKRLLDNRKSRSPTSDGKTTGADPRMRGGGTMSRVSCLVAILFAASLDNIALYVPLCVQGGRAVVVPIVGIVLTLTLMLCGLAWLSGTIRIPLRNTRLRLEPAVPYLMMFIGIKALAT</sequence>
<evidence type="ECO:0000256" key="2">
    <source>
        <dbReference type="SAM" id="Phobius"/>
    </source>
</evidence>
<keyword evidence="2" id="KW-1133">Transmembrane helix</keyword>
<evidence type="ECO:0008006" key="5">
    <source>
        <dbReference type="Google" id="ProtNLM"/>
    </source>
</evidence>
<dbReference type="Proteomes" id="UP000656319">
    <property type="component" value="Unassembled WGS sequence"/>
</dbReference>
<accession>A0ABM8NTW5</accession>
<keyword evidence="4" id="KW-1185">Reference proteome</keyword>
<dbReference type="InterPro" id="IPR004676">
    <property type="entry name" value="Cd-R_transporter"/>
</dbReference>
<organism evidence="3 4">
    <name type="scientific">Paraburkholderia hiiakae</name>
    <dbReference type="NCBI Taxonomy" id="1081782"/>
    <lineage>
        <taxon>Bacteria</taxon>
        <taxon>Pseudomonadati</taxon>
        <taxon>Pseudomonadota</taxon>
        <taxon>Betaproteobacteria</taxon>
        <taxon>Burkholderiales</taxon>
        <taxon>Burkholderiaceae</taxon>
        <taxon>Paraburkholderia</taxon>
    </lineage>
</organism>
<reference evidence="3 4" key="1">
    <citation type="submission" date="2020-10" db="EMBL/GenBank/DDBJ databases">
        <authorList>
            <person name="Peeters C."/>
        </authorList>
    </citation>
    <scope>NUCLEOTIDE SEQUENCE [LARGE SCALE GENOMIC DNA]</scope>
    <source>
        <strain evidence="3 4">LMG 27952</strain>
    </source>
</reference>
<gene>
    <name evidence="3" type="ORF">LMG27952_04010</name>
</gene>
<feature type="region of interest" description="Disordered" evidence="1">
    <location>
        <begin position="86"/>
        <end position="106"/>
    </location>
</feature>
<name>A0ABM8NTW5_9BURK</name>
<evidence type="ECO:0000313" key="4">
    <source>
        <dbReference type="Proteomes" id="UP000656319"/>
    </source>
</evidence>
<evidence type="ECO:0000256" key="1">
    <source>
        <dbReference type="SAM" id="MobiDB-lite"/>
    </source>
</evidence>
<evidence type="ECO:0000313" key="3">
    <source>
        <dbReference type="EMBL" id="CAD6543239.1"/>
    </source>
</evidence>